<organism evidence="2 3">
    <name type="scientific">Halomarina rubra</name>
    <dbReference type="NCBI Taxonomy" id="2071873"/>
    <lineage>
        <taxon>Archaea</taxon>
        <taxon>Methanobacteriati</taxon>
        <taxon>Methanobacteriota</taxon>
        <taxon>Stenosarchaea group</taxon>
        <taxon>Halobacteria</taxon>
        <taxon>Halobacteriales</taxon>
        <taxon>Natronomonadaceae</taxon>
        <taxon>Halomarina</taxon>
    </lineage>
</organism>
<evidence type="ECO:0000313" key="2">
    <source>
        <dbReference type="EMBL" id="MFD1514985.1"/>
    </source>
</evidence>
<proteinExistence type="predicted"/>
<sequence>MTRSRVGLTVFAGCTAVAFVLWFVPGVPTAEWSTAAACLNHTPSFSPQSVWVVGVDGVPVPALVYDDGCNTVAYAHPAFLAATFALCGLVAEGIETAYERHRGAPRPSLDGPEAGEEEWR</sequence>
<protein>
    <submittedName>
        <fullName evidence="2">Uncharacterized protein</fullName>
    </submittedName>
</protein>
<feature type="region of interest" description="Disordered" evidence="1">
    <location>
        <begin position="101"/>
        <end position="120"/>
    </location>
</feature>
<accession>A0ABD6AZN8</accession>
<name>A0ABD6AZN8_9EURY</name>
<evidence type="ECO:0000256" key="1">
    <source>
        <dbReference type="SAM" id="MobiDB-lite"/>
    </source>
</evidence>
<comment type="caution">
    <text evidence="2">The sequence shown here is derived from an EMBL/GenBank/DDBJ whole genome shotgun (WGS) entry which is preliminary data.</text>
</comment>
<evidence type="ECO:0000313" key="3">
    <source>
        <dbReference type="Proteomes" id="UP001597187"/>
    </source>
</evidence>
<keyword evidence="3" id="KW-1185">Reference proteome</keyword>
<reference evidence="2 3" key="1">
    <citation type="journal article" date="2019" name="Int. J. Syst. Evol. Microbiol.">
        <title>The Global Catalogue of Microorganisms (GCM) 10K type strain sequencing project: providing services to taxonomists for standard genome sequencing and annotation.</title>
        <authorList>
            <consortium name="The Broad Institute Genomics Platform"/>
            <consortium name="The Broad Institute Genome Sequencing Center for Infectious Disease"/>
            <person name="Wu L."/>
            <person name="Ma J."/>
        </authorList>
    </citation>
    <scope>NUCLEOTIDE SEQUENCE [LARGE SCALE GENOMIC DNA]</scope>
    <source>
        <strain evidence="2 3">CGMCC 1.12563</strain>
    </source>
</reference>
<gene>
    <name evidence="2" type="ORF">ACFSBT_17025</name>
</gene>
<dbReference type="Proteomes" id="UP001597187">
    <property type="component" value="Unassembled WGS sequence"/>
</dbReference>
<dbReference type="EMBL" id="JBHUDC010000008">
    <property type="protein sequence ID" value="MFD1514985.1"/>
    <property type="molecule type" value="Genomic_DNA"/>
</dbReference>
<dbReference type="AlphaFoldDB" id="A0ABD6AZN8"/>
<dbReference type="RefSeq" id="WP_250874911.1">
    <property type="nucleotide sequence ID" value="NZ_JALXFV010000008.1"/>
</dbReference>